<evidence type="ECO:0000313" key="1">
    <source>
        <dbReference type="EMBL" id="PON47963.1"/>
    </source>
</evidence>
<dbReference type="EMBL" id="JXTB01000284">
    <property type="protein sequence ID" value="PON47963.1"/>
    <property type="molecule type" value="Genomic_DNA"/>
</dbReference>
<protein>
    <submittedName>
        <fullName evidence="1">Epimerase family protein SDR39U</fullName>
    </submittedName>
</protein>
<comment type="caution">
    <text evidence="1">The sequence shown here is derived from an EMBL/GenBank/DDBJ whole genome shotgun (WGS) entry which is preliminary data.</text>
</comment>
<dbReference type="STRING" id="3476.A0A2P5BGQ6"/>
<feature type="non-terminal residue" evidence="1">
    <location>
        <position position="1"/>
    </location>
</feature>
<proteinExistence type="predicted"/>
<dbReference type="InterPro" id="IPR036291">
    <property type="entry name" value="NAD(P)-bd_dom_sf"/>
</dbReference>
<dbReference type="OrthoDB" id="1706287at2759"/>
<accession>A0A2P5BGQ6</accession>
<dbReference type="SUPFAM" id="SSF51735">
    <property type="entry name" value="NAD(P)-binding Rossmann-fold domains"/>
    <property type="match status" value="1"/>
</dbReference>
<evidence type="ECO:0000313" key="2">
    <source>
        <dbReference type="Proteomes" id="UP000237105"/>
    </source>
</evidence>
<dbReference type="AlphaFoldDB" id="A0A2P5BGQ6"/>
<sequence length="58" mass="6426">LVQRLHADNHSVRVLTRSRSKAIRDFSGIKIAKEPDWKDCIQGSDGVVNLAGIPISTR</sequence>
<dbReference type="PANTHER" id="PTHR11092:SF0">
    <property type="entry name" value="EPIMERASE FAMILY PROTEIN SDR39U1"/>
    <property type="match status" value="1"/>
</dbReference>
<gene>
    <name evidence="1" type="ORF">PanWU01x14_240520</name>
</gene>
<dbReference type="PANTHER" id="PTHR11092">
    <property type="entry name" value="SUGAR NUCLEOTIDE EPIMERASE RELATED"/>
    <property type="match status" value="1"/>
</dbReference>
<organism evidence="1 2">
    <name type="scientific">Parasponia andersonii</name>
    <name type="common">Sponia andersonii</name>
    <dbReference type="NCBI Taxonomy" id="3476"/>
    <lineage>
        <taxon>Eukaryota</taxon>
        <taxon>Viridiplantae</taxon>
        <taxon>Streptophyta</taxon>
        <taxon>Embryophyta</taxon>
        <taxon>Tracheophyta</taxon>
        <taxon>Spermatophyta</taxon>
        <taxon>Magnoliopsida</taxon>
        <taxon>eudicotyledons</taxon>
        <taxon>Gunneridae</taxon>
        <taxon>Pentapetalae</taxon>
        <taxon>rosids</taxon>
        <taxon>fabids</taxon>
        <taxon>Rosales</taxon>
        <taxon>Cannabaceae</taxon>
        <taxon>Parasponia</taxon>
    </lineage>
</organism>
<dbReference type="Proteomes" id="UP000237105">
    <property type="component" value="Unassembled WGS sequence"/>
</dbReference>
<name>A0A2P5BGQ6_PARAD</name>
<keyword evidence="2" id="KW-1185">Reference proteome</keyword>
<reference evidence="2" key="1">
    <citation type="submission" date="2016-06" db="EMBL/GenBank/DDBJ databases">
        <title>Parallel loss of symbiosis genes in relatives of nitrogen-fixing non-legume Parasponia.</title>
        <authorList>
            <person name="Van Velzen R."/>
            <person name="Holmer R."/>
            <person name="Bu F."/>
            <person name="Rutten L."/>
            <person name="Van Zeijl A."/>
            <person name="Liu W."/>
            <person name="Santuari L."/>
            <person name="Cao Q."/>
            <person name="Sharma T."/>
            <person name="Shen D."/>
            <person name="Roswanjaya Y."/>
            <person name="Wardhani T."/>
            <person name="Kalhor M.S."/>
            <person name="Jansen J."/>
            <person name="Van den Hoogen J."/>
            <person name="Gungor B."/>
            <person name="Hartog M."/>
            <person name="Hontelez J."/>
            <person name="Verver J."/>
            <person name="Yang W.-C."/>
            <person name="Schijlen E."/>
            <person name="Repin R."/>
            <person name="Schilthuizen M."/>
            <person name="Schranz E."/>
            <person name="Heidstra R."/>
            <person name="Miyata K."/>
            <person name="Fedorova E."/>
            <person name="Kohlen W."/>
            <person name="Bisseling T."/>
            <person name="Smit S."/>
            <person name="Geurts R."/>
        </authorList>
    </citation>
    <scope>NUCLEOTIDE SEQUENCE [LARGE SCALE GENOMIC DNA]</scope>
    <source>
        <strain evidence="2">cv. WU1-14</strain>
    </source>
</reference>
<dbReference type="Gene3D" id="3.40.50.720">
    <property type="entry name" value="NAD(P)-binding Rossmann-like Domain"/>
    <property type="match status" value="1"/>
</dbReference>